<comment type="similarity">
    <text evidence="2">Belongs to the MIF family.</text>
</comment>
<protein>
    <recommendedName>
        <fullName evidence="9">D-dopachrome decarboxylase</fullName>
        <ecNumber evidence="9">4.1.1.84</ecNumber>
    </recommendedName>
</protein>
<dbReference type="Gene3D" id="3.30.429.10">
    <property type="entry name" value="Macrophage Migration Inhibitory Factor"/>
    <property type="match status" value="1"/>
</dbReference>
<dbReference type="GO" id="GO:0005737">
    <property type="term" value="C:cytoplasm"/>
    <property type="evidence" value="ECO:0007669"/>
    <property type="project" value="UniProtKB-SubCell"/>
</dbReference>
<dbReference type="InParanoid" id="T1EHF5"/>
<evidence type="ECO:0000313" key="11">
    <source>
        <dbReference type="EnsemblMetazoa" id="HelroP127579"/>
    </source>
</evidence>
<evidence type="ECO:0000256" key="4">
    <source>
        <dbReference type="ARBA" id="ARBA00022490"/>
    </source>
</evidence>
<sequence>MPICTLETNLGKEKIPKDFHVKLANVLAATLKKDLERISVTISPGLMMTRGGSTDPTATLHIWSIAVF</sequence>
<dbReference type="GO" id="GO:0033981">
    <property type="term" value="F:D-dopachrome decarboxylase activity"/>
    <property type="evidence" value="ECO:0007669"/>
    <property type="project" value="UniProtKB-EC"/>
</dbReference>
<evidence type="ECO:0000256" key="5">
    <source>
        <dbReference type="ARBA" id="ARBA00022990"/>
    </source>
</evidence>
<evidence type="ECO:0000256" key="1">
    <source>
        <dbReference type="ARBA" id="ARBA00004496"/>
    </source>
</evidence>
<evidence type="ECO:0000313" key="10">
    <source>
        <dbReference type="EMBL" id="ESN97797.1"/>
    </source>
</evidence>
<dbReference type="Proteomes" id="UP000015101">
    <property type="component" value="Unassembled WGS sequence"/>
</dbReference>
<dbReference type="EMBL" id="KB097304">
    <property type="protein sequence ID" value="ESN97797.1"/>
    <property type="molecule type" value="Genomic_DNA"/>
</dbReference>
<dbReference type="HOGENOM" id="CLU_2801306_0_0_1"/>
<dbReference type="AlphaFoldDB" id="T1EHF5"/>
<keyword evidence="6" id="KW-0470">Melanin biosynthesis</keyword>
<evidence type="ECO:0000256" key="6">
    <source>
        <dbReference type="ARBA" id="ARBA00023101"/>
    </source>
</evidence>
<dbReference type="CTD" id="20196005"/>
<evidence type="ECO:0000256" key="2">
    <source>
        <dbReference type="ARBA" id="ARBA00005851"/>
    </source>
</evidence>
<dbReference type="GO" id="GO:0042438">
    <property type="term" value="P:melanin biosynthetic process"/>
    <property type="evidence" value="ECO:0007669"/>
    <property type="project" value="UniProtKB-KW"/>
</dbReference>
<reference evidence="12" key="1">
    <citation type="submission" date="2012-12" db="EMBL/GenBank/DDBJ databases">
        <authorList>
            <person name="Hellsten U."/>
            <person name="Grimwood J."/>
            <person name="Chapman J.A."/>
            <person name="Shapiro H."/>
            <person name="Aerts A."/>
            <person name="Otillar R.P."/>
            <person name="Terry A.Y."/>
            <person name="Boore J.L."/>
            <person name="Simakov O."/>
            <person name="Marletaz F."/>
            <person name="Cho S.-J."/>
            <person name="Edsinger-Gonzales E."/>
            <person name="Havlak P."/>
            <person name="Kuo D.-H."/>
            <person name="Larsson T."/>
            <person name="Lv J."/>
            <person name="Arendt D."/>
            <person name="Savage R."/>
            <person name="Osoegawa K."/>
            <person name="de Jong P."/>
            <person name="Lindberg D.R."/>
            <person name="Seaver E.C."/>
            <person name="Weisblat D.A."/>
            <person name="Putnam N.H."/>
            <person name="Grigoriev I.V."/>
            <person name="Rokhsar D.S."/>
        </authorList>
    </citation>
    <scope>NUCLEOTIDE SEQUENCE</scope>
</reference>
<dbReference type="OrthoDB" id="6080988at2759"/>
<dbReference type="EC" id="4.1.1.84" evidence="9"/>
<organism evidence="11 12">
    <name type="scientific">Helobdella robusta</name>
    <name type="common">Californian leech</name>
    <dbReference type="NCBI Taxonomy" id="6412"/>
    <lineage>
        <taxon>Eukaryota</taxon>
        <taxon>Metazoa</taxon>
        <taxon>Spiralia</taxon>
        <taxon>Lophotrochozoa</taxon>
        <taxon>Annelida</taxon>
        <taxon>Clitellata</taxon>
        <taxon>Hirudinea</taxon>
        <taxon>Rhynchobdellida</taxon>
        <taxon>Glossiphoniidae</taxon>
        <taxon>Helobdella</taxon>
    </lineage>
</organism>
<dbReference type="SUPFAM" id="SSF55331">
    <property type="entry name" value="Tautomerase/MIF"/>
    <property type="match status" value="1"/>
</dbReference>
<evidence type="ECO:0000256" key="9">
    <source>
        <dbReference type="ARBA" id="ARBA00038884"/>
    </source>
</evidence>
<keyword evidence="7" id="KW-0456">Lyase</keyword>
<comment type="function">
    <text evidence="8">Tautomerization of D-dopachrome with decarboxylation to give 5,6-dihydroxyindole (DHI).</text>
</comment>
<dbReference type="PANTHER" id="PTHR11954">
    <property type="entry name" value="D-DOPACHROME DECARBOXYLASE"/>
    <property type="match status" value="1"/>
</dbReference>
<keyword evidence="12" id="KW-1185">Reference proteome</keyword>
<comment type="subcellular location">
    <subcellularLocation>
        <location evidence="1">Cytoplasm</location>
    </subcellularLocation>
</comment>
<evidence type="ECO:0000256" key="7">
    <source>
        <dbReference type="ARBA" id="ARBA00023239"/>
    </source>
</evidence>
<reference evidence="10 12" key="2">
    <citation type="journal article" date="2013" name="Nature">
        <title>Insights into bilaterian evolution from three spiralian genomes.</title>
        <authorList>
            <person name="Simakov O."/>
            <person name="Marletaz F."/>
            <person name="Cho S.J."/>
            <person name="Edsinger-Gonzales E."/>
            <person name="Havlak P."/>
            <person name="Hellsten U."/>
            <person name="Kuo D.H."/>
            <person name="Larsson T."/>
            <person name="Lv J."/>
            <person name="Arendt D."/>
            <person name="Savage R."/>
            <person name="Osoegawa K."/>
            <person name="de Jong P."/>
            <person name="Grimwood J."/>
            <person name="Chapman J.A."/>
            <person name="Shapiro H."/>
            <person name="Aerts A."/>
            <person name="Otillar R.P."/>
            <person name="Terry A.Y."/>
            <person name="Boore J.L."/>
            <person name="Grigoriev I.V."/>
            <person name="Lindberg D.R."/>
            <person name="Seaver E.C."/>
            <person name="Weisblat D.A."/>
            <person name="Putnam N.H."/>
            <person name="Rokhsar D.S."/>
        </authorList>
    </citation>
    <scope>NUCLEOTIDE SEQUENCE</scope>
</reference>
<evidence type="ECO:0000256" key="8">
    <source>
        <dbReference type="ARBA" id="ARBA00037460"/>
    </source>
</evidence>
<proteinExistence type="inferred from homology"/>
<dbReference type="EMBL" id="AMQM01006209">
    <property type="status" value="NOT_ANNOTATED_CDS"/>
    <property type="molecule type" value="Genomic_DNA"/>
</dbReference>
<dbReference type="Pfam" id="PF01187">
    <property type="entry name" value="MIF"/>
    <property type="match status" value="1"/>
</dbReference>
<dbReference type="PANTHER" id="PTHR11954:SF22">
    <property type="entry name" value="D-DOPACHROME DECARBOXYLASE"/>
    <property type="match status" value="1"/>
</dbReference>
<comment type="subunit">
    <text evidence="3">Homotrimer.</text>
</comment>
<reference evidence="11" key="3">
    <citation type="submission" date="2015-06" db="UniProtKB">
        <authorList>
            <consortium name="EnsemblMetazoa"/>
        </authorList>
    </citation>
    <scope>IDENTIFICATION</scope>
</reference>
<accession>T1EHF5</accession>
<keyword evidence="4" id="KW-0963">Cytoplasm</keyword>
<name>T1EHF5_HELRO</name>
<gene>
    <name evidence="11" type="primary">20196005</name>
    <name evidence="10" type="ORF">HELRODRAFT_127579</name>
</gene>
<keyword evidence="5" id="KW-0007">Acetylation</keyword>
<dbReference type="GeneID" id="20196005"/>
<evidence type="ECO:0000256" key="3">
    <source>
        <dbReference type="ARBA" id="ARBA00011233"/>
    </source>
</evidence>
<evidence type="ECO:0000313" key="12">
    <source>
        <dbReference type="Proteomes" id="UP000015101"/>
    </source>
</evidence>
<dbReference type="InterPro" id="IPR014347">
    <property type="entry name" value="Tautomerase/MIF_sf"/>
</dbReference>
<dbReference type="EnsemblMetazoa" id="HelroT127579">
    <property type="protein sequence ID" value="HelroP127579"/>
    <property type="gene ID" value="HelroG127579"/>
</dbReference>
<dbReference type="InterPro" id="IPR001398">
    <property type="entry name" value="Macrophage_inhib_fac"/>
</dbReference>
<dbReference type="RefSeq" id="XP_009024246.1">
    <property type="nucleotide sequence ID" value="XM_009025998.1"/>
</dbReference>
<dbReference type="KEGG" id="hro:HELRODRAFT_127579"/>